<feature type="chain" id="PRO_5047525250" evidence="1">
    <location>
        <begin position="30"/>
        <end position="114"/>
    </location>
</feature>
<sequence>MTMRKGGFRGAIAILSACAWLAWGAPADARVSASASTDFGPHHRLHHPARRVILVNETDAGGCVLERRRVDDDAVVAFAGSRPAWRLDIPLSCYFLAPVYLRDPGGRIPGDRSV</sequence>
<dbReference type="RefSeq" id="WP_067845885.1">
    <property type="nucleotide sequence ID" value="NZ_JADPKZ010000048.1"/>
</dbReference>
<evidence type="ECO:0000313" key="3">
    <source>
        <dbReference type="Proteomes" id="UP000642910"/>
    </source>
</evidence>
<feature type="signal peptide" evidence="1">
    <location>
        <begin position="1"/>
        <end position="29"/>
    </location>
</feature>
<dbReference type="Proteomes" id="UP000642910">
    <property type="component" value="Unassembled WGS sequence"/>
</dbReference>
<accession>A0ABS0F6D4</accession>
<proteinExistence type="predicted"/>
<evidence type="ECO:0000313" key="2">
    <source>
        <dbReference type="EMBL" id="MBF8378861.1"/>
    </source>
</evidence>
<evidence type="ECO:0000256" key="1">
    <source>
        <dbReference type="SAM" id="SignalP"/>
    </source>
</evidence>
<protein>
    <submittedName>
        <fullName evidence="2">Uncharacterized protein</fullName>
    </submittedName>
</protein>
<comment type="caution">
    <text evidence="2">The sequence shown here is derived from an EMBL/GenBank/DDBJ whole genome shotgun (WGS) entry which is preliminary data.</text>
</comment>
<dbReference type="EMBL" id="JADPKZ010000048">
    <property type="protein sequence ID" value="MBF8378861.1"/>
    <property type="molecule type" value="Genomic_DNA"/>
</dbReference>
<reference evidence="2 3" key="1">
    <citation type="submission" date="2020-11" db="EMBL/GenBank/DDBJ databases">
        <title>Genomic insight of Alicyclobacillus mali FL 18 reveals a new arsenic-resistant strain, with potential in environmental biotechnology.</title>
        <authorList>
            <person name="Fiorentino G."/>
            <person name="Gallo G."/>
            <person name="Aulitto M."/>
        </authorList>
    </citation>
    <scope>NUCLEOTIDE SEQUENCE [LARGE SCALE GENOMIC DNA]</scope>
    <source>
        <strain evidence="2 3">FL 18</strain>
    </source>
</reference>
<organism evidence="2 3">
    <name type="scientific">Alicyclobacillus mali</name>
    <name type="common">ex Roth et al. 2021</name>
    <dbReference type="NCBI Taxonomy" id="1123961"/>
    <lineage>
        <taxon>Bacteria</taxon>
        <taxon>Bacillati</taxon>
        <taxon>Bacillota</taxon>
        <taxon>Bacilli</taxon>
        <taxon>Bacillales</taxon>
        <taxon>Alicyclobacillaceae</taxon>
        <taxon>Alicyclobacillus</taxon>
    </lineage>
</organism>
<gene>
    <name evidence="2" type="ORF">IW967_13475</name>
</gene>
<keyword evidence="1" id="KW-0732">Signal</keyword>
<name>A0ABS0F6D4_9BACL</name>
<keyword evidence="3" id="KW-1185">Reference proteome</keyword>